<dbReference type="Pfam" id="PF08448">
    <property type="entry name" value="PAS_4"/>
    <property type="match status" value="1"/>
</dbReference>
<dbReference type="InterPro" id="IPR035965">
    <property type="entry name" value="PAS-like_dom_sf"/>
</dbReference>
<evidence type="ECO:0000313" key="5">
    <source>
        <dbReference type="Proteomes" id="UP000661918"/>
    </source>
</evidence>
<dbReference type="InterPro" id="IPR029787">
    <property type="entry name" value="Nucleotide_cyclase"/>
</dbReference>
<reference evidence="5" key="1">
    <citation type="journal article" date="2019" name="Int. J. Syst. Evol. Microbiol.">
        <title>The Global Catalogue of Microorganisms (GCM) 10K type strain sequencing project: providing services to taxonomists for standard genome sequencing and annotation.</title>
        <authorList>
            <consortium name="The Broad Institute Genomics Platform"/>
            <consortium name="The Broad Institute Genome Sequencing Center for Infectious Disease"/>
            <person name="Wu L."/>
            <person name="Ma J."/>
        </authorList>
    </citation>
    <scope>NUCLEOTIDE SEQUENCE [LARGE SCALE GENOMIC DNA]</scope>
    <source>
        <strain evidence="5">JCM 15443</strain>
    </source>
</reference>
<name>A0ABQ2GXW3_9DEIO</name>
<dbReference type="InterPro" id="IPR043128">
    <property type="entry name" value="Rev_trsase/Diguanyl_cyclase"/>
</dbReference>
<dbReference type="InterPro" id="IPR052155">
    <property type="entry name" value="Biofilm_reg_signaling"/>
</dbReference>
<dbReference type="InterPro" id="IPR001633">
    <property type="entry name" value="EAL_dom"/>
</dbReference>
<feature type="domain" description="GGDEF" evidence="3">
    <location>
        <begin position="516"/>
        <end position="644"/>
    </location>
</feature>
<dbReference type="PROSITE" id="PS50883">
    <property type="entry name" value="EAL"/>
    <property type="match status" value="1"/>
</dbReference>
<dbReference type="RefSeq" id="WP_229753126.1">
    <property type="nucleotide sequence ID" value="NZ_BMOM01000034.1"/>
</dbReference>
<evidence type="ECO:0000313" key="4">
    <source>
        <dbReference type="EMBL" id="GGM19048.1"/>
    </source>
</evidence>
<dbReference type="InterPro" id="IPR013656">
    <property type="entry name" value="PAS_4"/>
</dbReference>
<dbReference type="SUPFAM" id="SSF55073">
    <property type="entry name" value="Nucleotide cyclase"/>
    <property type="match status" value="1"/>
</dbReference>
<dbReference type="Proteomes" id="UP000661918">
    <property type="component" value="Unassembled WGS sequence"/>
</dbReference>
<dbReference type="Gene3D" id="3.30.70.270">
    <property type="match status" value="1"/>
</dbReference>
<dbReference type="CDD" id="cd01949">
    <property type="entry name" value="GGDEF"/>
    <property type="match status" value="1"/>
</dbReference>
<feature type="domain" description="EAL" evidence="2">
    <location>
        <begin position="653"/>
        <end position="905"/>
    </location>
</feature>
<dbReference type="NCBIfam" id="TIGR00254">
    <property type="entry name" value="GGDEF"/>
    <property type="match status" value="1"/>
</dbReference>
<dbReference type="EMBL" id="BMOM01000034">
    <property type="protein sequence ID" value="GGM19048.1"/>
    <property type="molecule type" value="Genomic_DNA"/>
</dbReference>
<organism evidence="4 5">
    <name type="scientific">Deinococcus aerophilus</name>
    <dbReference type="NCBI Taxonomy" id="522488"/>
    <lineage>
        <taxon>Bacteria</taxon>
        <taxon>Thermotogati</taxon>
        <taxon>Deinococcota</taxon>
        <taxon>Deinococci</taxon>
        <taxon>Deinococcales</taxon>
        <taxon>Deinococcaceae</taxon>
        <taxon>Deinococcus</taxon>
    </lineage>
</organism>
<dbReference type="PROSITE" id="PS50112">
    <property type="entry name" value="PAS"/>
    <property type="match status" value="1"/>
</dbReference>
<evidence type="ECO:0000259" key="1">
    <source>
        <dbReference type="PROSITE" id="PS50112"/>
    </source>
</evidence>
<sequence length="905" mass="95344">MTPPYIPHPSLTGALHDPRPAHSLALQTALGDLLRVHAPGATLLAQVGDDVLRVDPDGLTLTGQELVPPDAWFERGEMGWLSRGGELLGLLWCETGPVPQLALDVLTMLLSAARSDSAHREAEVLVTQLPVATAWLTPDLVFRRVSRPFLELCALTDAEVLGQSVAGVLPGRPGLLAALTQAAAGRSVRLPDEPFEAAGRRWVRGEARPYLGGSGAGVMLTLQDVTGEYERASRISALLDTRQPAALLSASGNVLHASPGLSELAPPGAPVPTGAPLWTWPCFAEVPCETVRGLIQLAAGGGAARADVALAGGGVMTLSVRRAAESGLLVAEGVQDERGTQTSLGLISQVLALSEDATLMVDASGRAQLVSDRAAALLGVEAARLVGLGISRVLGEMGVRIFTPEGHPLALPDWREVNLPLRRELLLALPDGTLRHMELRATAVETEGAAGSAVPGPLRAANGNGALLTLRDITALRRAQAKMHHDARHDALTGLLNRAGLREALGRAEGPAPRADAGVVVGLDIDGFGALNAALGRVACDRVLIGLAARLNDLVGDQRGHAARLADDSFAVALYGLTAAQALSTLDKVLDAPLRAGGREVALTFARGVVDLHGATPEQALGDAEIAVQHARRQGRAQVSVFEPDMRAQVTDAFELEEALRGALEGKQFTLLYQPMINLQGGQPIGAETLLRWQHPTRGLLTPGHFLPLAGRSDLITHIGEWVVQEALRGRGSVQAALPGRFESWRVSVNLGLEELRRSAGLGRLLPLLNAQGAPDIEVAAESLLDHSQETLGLLEQLRGLGAHLSVDDFGDGASSLSALTRFPLSAVKLHPTLTARLPGDRRGVALVQGTVDLAHRLGLSVVAVGVETEQQLQMLRELGCDAAQGYAICEPLPAPELIRWLRER</sequence>
<keyword evidence="5" id="KW-1185">Reference proteome</keyword>
<dbReference type="SUPFAM" id="SSF141868">
    <property type="entry name" value="EAL domain-like"/>
    <property type="match status" value="1"/>
</dbReference>
<dbReference type="InterPro" id="IPR035919">
    <property type="entry name" value="EAL_sf"/>
</dbReference>
<dbReference type="Pfam" id="PF00563">
    <property type="entry name" value="EAL"/>
    <property type="match status" value="1"/>
</dbReference>
<dbReference type="PANTHER" id="PTHR44757">
    <property type="entry name" value="DIGUANYLATE CYCLASE DGCP"/>
    <property type="match status" value="1"/>
</dbReference>
<dbReference type="SMART" id="SM00267">
    <property type="entry name" value="GGDEF"/>
    <property type="match status" value="1"/>
</dbReference>
<dbReference type="SMART" id="SM00052">
    <property type="entry name" value="EAL"/>
    <property type="match status" value="1"/>
</dbReference>
<dbReference type="CDD" id="cd01948">
    <property type="entry name" value="EAL"/>
    <property type="match status" value="1"/>
</dbReference>
<proteinExistence type="predicted"/>
<comment type="caution">
    <text evidence="4">The sequence shown here is derived from an EMBL/GenBank/DDBJ whole genome shotgun (WGS) entry which is preliminary data.</text>
</comment>
<accession>A0ABQ2GXW3</accession>
<dbReference type="InterPro" id="IPR000160">
    <property type="entry name" value="GGDEF_dom"/>
</dbReference>
<dbReference type="SUPFAM" id="SSF55785">
    <property type="entry name" value="PYP-like sensor domain (PAS domain)"/>
    <property type="match status" value="2"/>
</dbReference>
<dbReference type="Gene3D" id="3.30.450.20">
    <property type="entry name" value="PAS domain"/>
    <property type="match status" value="2"/>
</dbReference>
<dbReference type="PROSITE" id="PS50887">
    <property type="entry name" value="GGDEF"/>
    <property type="match status" value="1"/>
</dbReference>
<evidence type="ECO:0000259" key="2">
    <source>
        <dbReference type="PROSITE" id="PS50883"/>
    </source>
</evidence>
<dbReference type="InterPro" id="IPR000014">
    <property type="entry name" value="PAS"/>
</dbReference>
<evidence type="ECO:0000259" key="3">
    <source>
        <dbReference type="PROSITE" id="PS50887"/>
    </source>
</evidence>
<gene>
    <name evidence="4" type="ORF">GCM10010841_28990</name>
</gene>
<dbReference type="Pfam" id="PF00990">
    <property type="entry name" value="GGDEF"/>
    <property type="match status" value="1"/>
</dbReference>
<dbReference type="Gene3D" id="3.20.20.450">
    <property type="entry name" value="EAL domain"/>
    <property type="match status" value="1"/>
</dbReference>
<protein>
    <submittedName>
        <fullName evidence="4">GGDEF domain-containing protein</fullName>
    </submittedName>
</protein>
<dbReference type="PANTHER" id="PTHR44757:SF2">
    <property type="entry name" value="BIOFILM ARCHITECTURE MAINTENANCE PROTEIN MBAA"/>
    <property type="match status" value="1"/>
</dbReference>
<feature type="domain" description="PAS" evidence="1">
    <location>
        <begin position="343"/>
        <end position="387"/>
    </location>
</feature>